<sequence>MGVSGGVAIGSALGLEYALAKATHASAQNEIIAMMLGAIVAMMGSMALTSTSAWAKIRTVAGFPVALAVGMAAGVAVGSHTDLMLGVFVVVMFAAVYVRKLGPSYFFYGFQLWMGYFFASFTHATVSTLPSMLFTVVTASAWIALLSVTVLRTNPRRTLVRTRRAFEARARDTARATAALLEAAVTDQSQVARWRRRVAARQARLNEAALIIEAWSAEPGALPAGQSATVLRQRLLDAQLAIDGFAAAAGELAGGHDTARIVESARIAGLLAGHEYGFADRVAREQLARVDNEAAPAGPAGLPARHLAAAAIEFVEVTRRMGTPPAADETDEFAPAVSLAMGNLPGSAAFASTVAARHQRWNPLARLDFITRQAFQAAVAGGLAILIGREISSTRYYWAVLAAFIAFSGTATRSETSIKAINRVVGTLVGLFAGLGLAHATAGHNYWIITVVVLSMALGLYLMRVSYRYMIFFITIMIAQLYSVLHELSDGLLLLRLGETAAGAAIGIVVALVLAPLSTRDVVATVRGNLFTALGDLLRDAADRLDGRTDRPADQPEGSEGPAGAARSLDVLARTADTRLYQLMLAAAPLTRPLVLSNSPSRTRHRLTLYSAMTHYARGLAVAVRNPVSLPGAATATRALADAVATLADSELPGNERRSRALARLDEADAALFDQLDAVDPAVLARPAPDRPRAEQAILRALLHLLQVLRDLTTLGQPSGRGEKAERVPAPAAAALDSERVGALAGPRSPSAPGSHRRLAGAAPAGSGARSAGADAPVGAGVWPPDPDVTAGGSATGDGASGPSRHAVLLDGAAHPHPHPHPHRHRRGRHGLSRGAR</sequence>
<keyword evidence="9" id="KW-1185">Reference proteome</keyword>
<accession>A0ABP9SKG4</accession>
<proteinExistence type="predicted"/>
<evidence type="ECO:0000256" key="6">
    <source>
        <dbReference type="SAM" id="Phobius"/>
    </source>
</evidence>
<name>A0ABP9SKG4_9ACTN</name>
<feature type="transmembrane region" description="Helical" evidence="6">
    <location>
        <begin position="132"/>
        <end position="151"/>
    </location>
</feature>
<dbReference type="Proteomes" id="UP001501570">
    <property type="component" value="Unassembled WGS sequence"/>
</dbReference>
<evidence type="ECO:0000256" key="4">
    <source>
        <dbReference type="ARBA" id="ARBA00023136"/>
    </source>
</evidence>
<keyword evidence="3 6" id="KW-1133">Transmembrane helix</keyword>
<feature type="transmembrane region" description="Helical" evidence="6">
    <location>
        <begin position="424"/>
        <end position="440"/>
    </location>
</feature>
<dbReference type="RefSeq" id="WP_345636101.1">
    <property type="nucleotide sequence ID" value="NZ_BAABJQ010000026.1"/>
</dbReference>
<feature type="transmembrane region" description="Helical" evidence="6">
    <location>
        <begin position="83"/>
        <end position="98"/>
    </location>
</feature>
<evidence type="ECO:0000256" key="2">
    <source>
        <dbReference type="ARBA" id="ARBA00022692"/>
    </source>
</evidence>
<organism evidence="8 9">
    <name type="scientific">Rugosimonospora acidiphila</name>
    <dbReference type="NCBI Taxonomy" id="556531"/>
    <lineage>
        <taxon>Bacteria</taxon>
        <taxon>Bacillati</taxon>
        <taxon>Actinomycetota</taxon>
        <taxon>Actinomycetes</taxon>
        <taxon>Micromonosporales</taxon>
        <taxon>Micromonosporaceae</taxon>
        <taxon>Rugosimonospora</taxon>
    </lineage>
</organism>
<comment type="caution">
    <text evidence="8">The sequence shown here is derived from an EMBL/GenBank/DDBJ whole genome shotgun (WGS) entry which is preliminary data.</text>
</comment>
<feature type="transmembrane region" description="Helical" evidence="6">
    <location>
        <begin position="30"/>
        <end position="48"/>
    </location>
</feature>
<dbReference type="InterPro" id="IPR049453">
    <property type="entry name" value="Memb_transporter_dom"/>
</dbReference>
<feature type="compositionally biased region" description="Low complexity" evidence="5">
    <location>
        <begin position="760"/>
        <end position="777"/>
    </location>
</feature>
<evidence type="ECO:0000256" key="5">
    <source>
        <dbReference type="SAM" id="MobiDB-lite"/>
    </source>
</evidence>
<reference evidence="9" key="1">
    <citation type="journal article" date="2019" name="Int. J. Syst. Evol. Microbiol.">
        <title>The Global Catalogue of Microorganisms (GCM) 10K type strain sequencing project: providing services to taxonomists for standard genome sequencing and annotation.</title>
        <authorList>
            <consortium name="The Broad Institute Genomics Platform"/>
            <consortium name="The Broad Institute Genome Sequencing Center for Infectious Disease"/>
            <person name="Wu L."/>
            <person name="Ma J."/>
        </authorList>
    </citation>
    <scope>NUCLEOTIDE SEQUENCE [LARGE SCALE GENOMIC DNA]</scope>
    <source>
        <strain evidence="9">JCM 18304</strain>
    </source>
</reference>
<evidence type="ECO:0000256" key="3">
    <source>
        <dbReference type="ARBA" id="ARBA00022989"/>
    </source>
</evidence>
<feature type="domain" description="Integral membrane bound transporter" evidence="7">
    <location>
        <begin position="383"/>
        <end position="510"/>
    </location>
</feature>
<protein>
    <recommendedName>
        <fullName evidence="7">Integral membrane bound transporter domain-containing protein</fullName>
    </recommendedName>
</protein>
<keyword evidence="2 6" id="KW-0812">Transmembrane</keyword>
<feature type="transmembrane region" description="Helical" evidence="6">
    <location>
        <begin position="446"/>
        <end position="462"/>
    </location>
</feature>
<feature type="region of interest" description="Disordered" evidence="5">
    <location>
        <begin position="546"/>
        <end position="566"/>
    </location>
</feature>
<evidence type="ECO:0000313" key="8">
    <source>
        <dbReference type="EMBL" id="GAA5196287.1"/>
    </source>
</evidence>
<feature type="transmembrane region" description="Helical" evidence="6">
    <location>
        <begin position="105"/>
        <end position="126"/>
    </location>
</feature>
<keyword evidence="4 6" id="KW-0472">Membrane</keyword>
<dbReference type="EMBL" id="BAABJQ010000026">
    <property type="protein sequence ID" value="GAA5196287.1"/>
    <property type="molecule type" value="Genomic_DNA"/>
</dbReference>
<comment type="subcellular location">
    <subcellularLocation>
        <location evidence="1">Membrane</location>
        <topology evidence="1">Multi-pass membrane protein</topology>
    </subcellularLocation>
</comment>
<feature type="transmembrane region" description="Helical" evidence="6">
    <location>
        <begin position="497"/>
        <end position="517"/>
    </location>
</feature>
<feature type="transmembrane region" description="Helical" evidence="6">
    <location>
        <begin position="469"/>
        <end position="485"/>
    </location>
</feature>
<dbReference type="Pfam" id="PF13515">
    <property type="entry name" value="FUSC_2"/>
    <property type="match status" value="1"/>
</dbReference>
<gene>
    <name evidence="8" type="ORF">GCM10023322_64860</name>
</gene>
<feature type="transmembrane region" description="Helical" evidence="6">
    <location>
        <begin position="60"/>
        <end position="77"/>
    </location>
</feature>
<feature type="region of interest" description="Disordered" evidence="5">
    <location>
        <begin position="715"/>
        <end position="837"/>
    </location>
</feature>
<evidence type="ECO:0000256" key="1">
    <source>
        <dbReference type="ARBA" id="ARBA00004141"/>
    </source>
</evidence>
<evidence type="ECO:0000313" key="9">
    <source>
        <dbReference type="Proteomes" id="UP001501570"/>
    </source>
</evidence>
<feature type="compositionally biased region" description="Basic residues" evidence="5">
    <location>
        <begin position="816"/>
        <end position="837"/>
    </location>
</feature>
<evidence type="ECO:0000259" key="7">
    <source>
        <dbReference type="Pfam" id="PF13515"/>
    </source>
</evidence>